<gene>
    <name evidence="3" type="ORF">GCM10022381_13010</name>
</gene>
<keyword evidence="2" id="KW-0472">Membrane</keyword>
<dbReference type="EMBL" id="BAABCN010000002">
    <property type="protein sequence ID" value="GAA3871296.1"/>
    <property type="molecule type" value="Genomic_DNA"/>
</dbReference>
<keyword evidence="2" id="KW-0812">Transmembrane</keyword>
<feature type="region of interest" description="Disordered" evidence="1">
    <location>
        <begin position="37"/>
        <end position="56"/>
    </location>
</feature>
<proteinExistence type="predicted"/>
<dbReference type="RefSeq" id="WP_345063632.1">
    <property type="nucleotide sequence ID" value="NZ_BAABCN010000002.1"/>
</dbReference>
<evidence type="ECO:0000313" key="3">
    <source>
        <dbReference type="EMBL" id="GAA3871296.1"/>
    </source>
</evidence>
<keyword evidence="4" id="KW-1185">Reference proteome</keyword>
<dbReference type="Proteomes" id="UP001501803">
    <property type="component" value="Unassembled WGS sequence"/>
</dbReference>
<reference evidence="4" key="1">
    <citation type="journal article" date="2019" name="Int. J. Syst. Evol. Microbiol.">
        <title>The Global Catalogue of Microorganisms (GCM) 10K type strain sequencing project: providing services to taxonomists for standard genome sequencing and annotation.</title>
        <authorList>
            <consortium name="The Broad Institute Genomics Platform"/>
            <consortium name="The Broad Institute Genome Sequencing Center for Infectious Disease"/>
            <person name="Wu L."/>
            <person name="Ma J."/>
        </authorList>
    </citation>
    <scope>NUCLEOTIDE SEQUENCE [LARGE SCALE GENOMIC DNA]</scope>
    <source>
        <strain evidence="4">JCM 17021</strain>
    </source>
</reference>
<feature type="compositionally biased region" description="Basic and acidic residues" evidence="1">
    <location>
        <begin position="37"/>
        <end position="49"/>
    </location>
</feature>
<evidence type="ECO:0000256" key="1">
    <source>
        <dbReference type="SAM" id="MobiDB-lite"/>
    </source>
</evidence>
<sequence>MNISTRRHRRPPIILAVAVAALLALVGIGLYGFEHGPDSRSDSSARSDDIPAPTAVSTSAPIVPALTAITAAPRPIDPTTDPEMFARRVAEALFAWDTASNYGPVDHAQVVVDVGDPTGNETAGLASDVHGYLPTTQAWAQLRQFQTRQWLDVEAVIVSDAWSDAVDQAVPGQILPGTIAYTITGTRHRSGRWASDPVGTTHPVAFTVFVTCAPAFDTCHLLRLSGLDNPLR</sequence>
<organism evidence="3 4">
    <name type="scientific">Leifsonia kafniensis</name>
    <dbReference type="NCBI Taxonomy" id="475957"/>
    <lineage>
        <taxon>Bacteria</taxon>
        <taxon>Bacillati</taxon>
        <taxon>Actinomycetota</taxon>
        <taxon>Actinomycetes</taxon>
        <taxon>Micrococcales</taxon>
        <taxon>Microbacteriaceae</taxon>
        <taxon>Leifsonia</taxon>
    </lineage>
</organism>
<evidence type="ECO:0000256" key="2">
    <source>
        <dbReference type="SAM" id="Phobius"/>
    </source>
</evidence>
<keyword evidence="2" id="KW-1133">Transmembrane helix</keyword>
<protein>
    <submittedName>
        <fullName evidence="3">Uncharacterized protein</fullName>
    </submittedName>
</protein>
<comment type="caution">
    <text evidence="3">The sequence shown here is derived from an EMBL/GenBank/DDBJ whole genome shotgun (WGS) entry which is preliminary data.</text>
</comment>
<evidence type="ECO:0000313" key="4">
    <source>
        <dbReference type="Proteomes" id="UP001501803"/>
    </source>
</evidence>
<accession>A0ABP7KCA3</accession>
<name>A0ABP7KCA3_9MICO</name>
<feature type="transmembrane region" description="Helical" evidence="2">
    <location>
        <begin position="12"/>
        <end position="33"/>
    </location>
</feature>